<reference evidence="2 3" key="1">
    <citation type="submission" date="2023-07" db="EMBL/GenBank/DDBJ databases">
        <title>Comparative genomics of wheat-associated soil bacteria to identify genetic determinants of phenazine resistance.</title>
        <authorList>
            <person name="Mouncey N."/>
        </authorList>
    </citation>
    <scope>NUCLEOTIDE SEQUENCE [LARGE SCALE GENOMIC DNA]</scope>
    <source>
        <strain evidence="2 3">V2I4</strain>
    </source>
</reference>
<organism evidence="2 3">
    <name type="scientific">Streptomyces umbrinus</name>
    <dbReference type="NCBI Taxonomy" id="67370"/>
    <lineage>
        <taxon>Bacteria</taxon>
        <taxon>Bacillati</taxon>
        <taxon>Actinomycetota</taxon>
        <taxon>Actinomycetes</taxon>
        <taxon>Kitasatosporales</taxon>
        <taxon>Streptomycetaceae</taxon>
        <taxon>Streptomyces</taxon>
        <taxon>Streptomyces phaeochromogenes group</taxon>
    </lineage>
</organism>
<keyword evidence="1" id="KW-0812">Transmembrane</keyword>
<accession>A0ABU0SG26</accession>
<feature type="transmembrane region" description="Helical" evidence="1">
    <location>
        <begin position="21"/>
        <end position="45"/>
    </location>
</feature>
<proteinExistence type="predicted"/>
<keyword evidence="3" id="KW-1185">Reference proteome</keyword>
<evidence type="ECO:0000256" key="1">
    <source>
        <dbReference type="SAM" id="Phobius"/>
    </source>
</evidence>
<evidence type="ECO:0000313" key="2">
    <source>
        <dbReference type="EMBL" id="MDQ1022520.1"/>
    </source>
</evidence>
<gene>
    <name evidence="2" type="ORF">QF035_000102</name>
</gene>
<keyword evidence="1" id="KW-1133">Transmembrane helix</keyword>
<comment type="caution">
    <text evidence="2">The sequence shown here is derived from an EMBL/GenBank/DDBJ whole genome shotgun (WGS) entry which is preliminary data.</text>
</comment>
<dbReference type="EMBL" id="JAUSZI010000002">
    <property type="protein sequence ID" value="MDQ1022520.1"/>
    <property type="molecule type" value="Genomic_DNA"/>
</dbReference>
<protein>
    <submittedName>
        <fullName evidence="2">Membrane protein YeaQ/YmgE (Transglycosylase-associated protein family)</fullName>
    </submittedName>
</protein>
<dbReference type="Proteomes" id="UP001230328">
    <property type="component" value="Unassembled WGS sequence"/>
</dbReference>
<keyword evidence="1" id="KW-0472">Membrane</keyword>
<sequence>MWGLPAGCGVETSRPPDPLGALVNVTVGLSTVLVAYAAIVIGSVVYQWTAPAADAPVPTLKGERLLWAVTAAAAVIAIGSFVASGINSEMPVEPHPSSTSLPRDGS</sequence>
<evidence type="ECO:0000313" key="3">
    <source>
        <dbReference type="Proteomes" id="UP001230328"/>
    </source>
</evidence>
<feature type="transmembrane region" description="Helical" evidence="1">
    <location>
        <begin position="65"/>
        <end position="86"/>
    </location>
</feature>
<name>A0ABU0SG26_9ACTN</name>